<protein>
    <submittedName>
        <fullName evidence="3">Membrane-associated phospholipid phosphatase</fullName>
    </submittedName>
</protein>
<dbReference type="Pfam" id="PF01569">
    <property type="entry name" value="PAP2"/>
    <property type="match status" value="1"/>
</dbReference>
<dbReference type="InterPro" id="IPR036938">
    <property type="entry name" value="PAP2/HPO_sf"/>
</dbReference>
<comment type="caution">
    <text evidence="3">The sequence shown here is derived from an EMBL/GenBank/DDBJ whole genome shotgun (WGS) entry which is preliminary data.</text>
</comment>
<dbReference type="EMBL" id="JAGIOC010000001">
    <property type="protein sequence ID" value="MBP2408430.1"/>
    <property type="molecule type" value="Genomic_DNA"/>
</dbReference>
<feature type="transmembrane region" description="Helical" evidence="1">
    <location>
        <begin position="218"/>
        <end position="233"/>
    </location>
</feature>
<evidence type="ECO:0000313" key="4">
    <source>
        <dbReference type="Proteomes" id="UP000698222"/>
    </source>
</evidence>
<dbReference type="Proteomes" id="UP000698222">
    <property type="component" value="Unassembled WGS sequence"/>
</dbReference>
<sequence>MVADSEMSPRTPIDSPLERHLTRARSVTWIGRLTSPWTLAISLLAVILLAGGPLQQLDLFLAKMWLYRINPDLIWFAQNVLDRIASNAVCLPALAVVAIVLARRRRSWRPIVFTLLTEAAFLIGVGGMKVFLARGVTYDRDPRFFQAGFFEKGSEGISFPSGHAAEAVLIYGAVVYLIARYSSASPRLVRLLCWGVGAITVNSVVVSFMLGWHWASDLVGGVLAGGLFLRLLIDGDERSRARRDDGDGAPGRAAPRNRASSVIEVHPHRHLH</sequence>
<feature type="transmembrane region" description="Helical" evidence="1">
    <location>
        <begin position="191"/>
        <end position="212"/>
    </location>
</feature>
<evidence type="ECO:0000259" key="2">
    <source>
        <dbReference type="SMART" id="SM00014"/>
    </source>
</evidence>
<dbReference type="InterPro" id="IPR000326">
    <property type="entry name" value="PAP2/HPO"/>
</dbReference>
<dbReference type="SUPFAM" id="SSF48317">
    <property type="entry name" value="Acid phosphatase/Vanadium-dependent haloperoxidase"/>
    <property type="match status" value="1"/>
</dbReference>
<feature type="transmembrane region" description="Helical" evidence="1">
    <location>
        <begin position="111"/>
        <end position="137"/>
    </location>
</feature>
<keyword evidence="1" id="KW-0472">Membrane</keyword>
<evidence type="ECO:0000256" key="1">
    <source>
        <dbReference type="SAM" id="Phobius"/>
    </source>
</evidence>
<dbReference type="RefSeq" id="WP_209888926.1">
    <property type="nucleotide sequence ID" value="NZ_BAAAJV010000029.1"/>
</dbReference>
<feature type="transmembrane region" description="Helical" evidence="1">
    <location>
        <begin position="84"/>
        <end position="102"/>
    </location>
</feature>
<accession>A0ABS4YI04</accession>
<organism evidence="3 4">
    <name type="scientific">Brachybacterium fresconis</name>
    <dbReference type="NCBI Taxonomy" id="173363"/>
    <lineage>
        <taxon>Bacteria</taxon>
        <taxon>Bacillati</taxon>
        <taxon>Actinomycetota</taxon>
        <taxon>Actinomycetes</taxon>
        <taxon>Micrococcales</taxon>
        <taxon>Dermabacteraceae</taxon>
        <taxon>Brachybacterium</taxon>
    </lineage>
</organism>
<proteinExistence type="predicted"/>
<feature type="transmembrane region" description="Helical" evidence="1">
    <location>
        <begin position="157"/>
        <end position="179"/>
    </location>
</feature>
<keyword evidence="4" id="KW-1185">Reference proteome</keyword>
<evidence type="ECO:0000313" key="3">
    <source>
        <dbReference type="EMBL" id="MBP2408430.1"/>
    </source>
</evidence>
<keyword evidence="1" id="KW-0812">Transmembrane</keyword>
<keyword evidence="1" id="KW-1133">Transmembrane helix</keyword>
<reference evidence="3 4" key="1">
    <citation type="submission" date="2021-03" db="EMBL/GenBank/DDBJ databases">
        <title>Sequencing the genomes of 1000 actinobacteria strains.</title>
        <authorList>
            <person name="Klenk H.-P."/>
        </authorList>
    </citation>
    <scope>NUCLEOTIDE SEQUENCE [LARGE SCALE GENOMIC DNA]</scope>
    <source>
        <strain evidence="3 4">DSM 14564</strain>
    </source>
</reference>
<gene>
    <name evidence="3" type="ORF">JOF44_001333</name>
</gene>
<dbReference type="SMART" id="SM00014">
    <property type="entry name" value="acidPPc"/>
    <property type="match status" value="1"/>
</dbReference>
<feature type="domain" description="Phosphatidic acid phosphatase type 2/haloperoxidase" evidence="2">
    <location>
        <begin position="111"/>
        <end position="233"/>
    </location>
</feature>
<feature type="transmembrane region" description="Helical" evidence="1">
    <location>
        <begin position="29"/>
        <end position="51"/>
    </location>
</feature>
<dbReference type="Gene3D" id="1.20.144.10">
    <property type="entry name" value="Phosphatidic acid phosphatase type 2/haloperoxidase"/>
    <property type="match status" value="1"/>
</dbReference>
<name>A0ABS4YI04_9MICO</name>